<dbReference type="Proteomes" id="UP000316727">
    <property type="component" value="Unassembled WGS sequence"/>
</dbReference>
<dbReference type="OrthoDB" id="854117at2"/>
<accession>A0A501WCA0</accession>
<organism evidence="2 3">
    <name type="scientific">Pontibacter mangrovi</name>
    <dbReference type="NCBI Taxonomy" id="2589816"/>
    <lineage>
        <taxon>Bacteria</taxon>
        <taxon>Pseudomonadati</taxon>
        <taxon>Bacteroidota</taxon>
        <taxon>Cytophagia</taxon>
        <taxon>Cytophagales</taxon>
        <taxon>Hymenobacteraceae</taxon>
        <taxon>Pontibacter</taxon>
    </lineage>
</organism>
<feature type="compositionally biased region" description="Basic and acidic residues" evidence="1">
    <location>
        <begin position="56"/>
        <end position="68"/>
    </location>
</feature>
<evidence type="ECO:0000313" key="3">
    <source>
        <dbReference type="Proteomes" id="UP000316727"/>
    </source>
</evidence>
<feature type="compositionally biased region" description="Polar residues" evidence="1">
    <location>
        <begin position="33"/>
        <end position="55"/>
    </location>
</feature>
<dbReference type="RefSeq" id="WP_140620875.1">
    <property type="nucleotide sequence ID" value="NZ_VFRQ01000003.1"/>
</dbReference>
<feature type="compositionally biased region" description="Basic and acidic residues" evidence="1">
    <location>
        <begin position="8"/>
        <end position="20"/>
    </location>
</feature>
<dbReference type="EMBL" id="VFRQ01000003">
    <property type="protein sequence ID" value="TPE44851.1"/>
    <property type="molecule type" value="Genomic_DNA"/>
</dbReference>
<feature type="region of interest" description="Disordered" evidence="1">
    <location>
        <begin position="1"/>
        <end position="68"/>
    </location>
</feature>
<keyword evidence="3" id="KW-1185">Reference proteome</keyword>
<gene>
    <name evidence="2" type="ORF">FJM65_07470</name>
</gene>
<proteinExistence type="predicted"/>
<name>A0A501WCA0_9BACT</name>
<dbReference type="AlphaFoldDB" id="A0A501WCA0"/>
<comment type="caution">
    <text evidence="2">The sequence shown here is derived from an EMBL/GenBank/DDBJ whole genome shotgun (WGS) entry which is preliminary data.</text>
</comment>
<evidence type="ECO:0000313" key="2">
    <source>
        <dbReference type="EMBL" id="TPE44851.1"/>
    </source>
</evidence>
<sequence length="68" mass="7395">MKQNKASDQQKNRMKQDVNETSRTMKPGKSIKEGSTSSQNSATSPTATGGVTNIRSGKDVEESSDKKY</sequence>
<evidence type="ECO:0000256" key="1">
    <source>
        <dbReference type="SAM" id="MobiDB-lite"/>
    </source>
</evidence>
<protein>
    <submittedName>
        <fullName evidence="2">Uncharacterized protein</fullName>
    </submittedName>
</protein>
<reference evidence="2 3" key="1">
    <citation type="submission" date="2019-06" db="EMBL/GenBank/DDBJ databases">
        <title>A novel bacterium of genus Pontibacter, isolated from marine sediment.</title>
        <authorList>
            <person name="Huang H."/>
            <person name="Mo K."/>
            <person name="Hu Y."/>
        </authorList>
    </citation>
    <scope>NUCLEOTIDE SEQUENCE [LARGE SCALE GENOMIC DNA]</scope>
    <source>
        <strain evidence="2 3">HB172049</strain>
    </source>
</reference>